<evidence type="ECO:0000259" key="4">
    <source>
        <dbReference type="SMART" id="SM00382"/>
    </source>
</evidence>
<dbReference type="Gene3D" id="3.40.50.300">
    <property type="entry name" value="P-loop containing nucleotide triphosphate hydrolases"/>
    <property type="match status" value="2"/>
</dbReference>
<dbReference type="Proteomes" id="UP000198287">
    <property type="component" value="Unassembled WGS sequence"/>
</dbReference>
<dbReference type="InterPro" id="IPR050168">
    <property type="entry name" value="AAA_ATPase_domain"/>
</dbReference>
<keyword evidence="1" id="KW-0677">Repeat</keyword>
<evidence type="ECO:0000256" key="2">
    <source>
        <dbReference type="ARBA" id="ARBA00022741"/>
    </source>
</evidence>
<dbReference type="PANTHER" id="PTHR23077:SF27">
    <property type="entry name" value="ATPASE FAMILY GENE 2 PROTEIN HOMOLOG A"/>
    <property type="match status" value="1"/>
</dbReference>
<dbReference type="STRING" id="158441.A0A226EVP2"/>
<keyword evidence="6" id="KW-1185">Reference proteome</keyword>
<dbReference type="AlphaFoldDB" id="A0A226EVP2"/>
<feature type="domain" description="AAA+ ATPase" evidence="4">
    <location>
        <begin position="602"/>
        <end position="740"/>
    </location>
</feature>
<proteinExistence type="predicted"/>
<dbReference type="GO" id="GO:0016887">
    <property type="term" value="F:ATP hydrolysis activity"/>
    <property type="evidence" value="ECO:0007669"/>
    <property type="project" value="InterPro"/>
</dbReference>
<dbReference type="FunFam" id="3.40.50.300:FF:000018">
    <property type="entry name" value="Cell division control 48"/>
    <property type="match status" value="1"/>
</dbReference>
<dbReference type="GO" id="GO:0005524">
    <property type="term" value="F:ATP binding"/>
    <property type="evidence" value="ECO:0007669"/>
    <property type="project" value="UniProtKB-KW"/>
</dbReference>
<evidence type="ECO:0000313" key="6">
    <source>
        <dbReference type="Proteomes" id="UP000198287"/>
    </source>
</evidence>
<gene>
    <name evidence="5" type="ORF">Fcan01_04238</name>
</gene>
<dbReference type="OMA" id="LATHYQC"/>
<keyword evidence="3" id="KW-0067">ATP-binding</keyword>
<dbReference type="GO" id="GO:0005737">
    <property type="term" value="C:cytoplasm"/>
    <property type="evidence" value="ECO:0007669"/>
    <property type="project" value="TreeGrafter"/>
</dbReference>
<dbReference type="InterPro" id="IPR003959">
    <property type="entry name" value="ATPase_AAA_core"/>
</dbReference>
<name>A0A226EVP2_FOLCA</name>
<sequence length="832" mass="91286">MSASGSGKKPGGKTTSGGIGNWFTCAQCGKRLPRSASAKHADADCGDAMYPHILDYGKETASTCALLVNATTTSKIQNLPFIKCCRLSSSTIFIPEELIRESVFETFSWVRVSFIREAGDGDKVDESSPPVAMRVWPIPDSVSSSSVSGNVMMTKDGFLANNVLACTNLAVKIQPLSPRIGRNFPVILPATCVILEIDDVAAEIDQVTFESDRFSQTFKNWFRGRLIATGNQLRIRYYAEVVSFIVKSTTPPRQKESHVEEDMNKLSIRDEEESEQFFEITDKTDVQLELKSGSEQLAKDMEKNIVTLSDVGGLDTIIKELVSTINFIFTSQLNVAKGILLHGHSGTGKTHLIYALCNHFKLTPVLFNEFASVSTKQIGLSAASSNSISKVFQDAIAKSPSAIIIENLDILAPSKSSGDKRSSNFAQSLVSLVPTLSKLKSSTRVVIFASATDIDSVDSGLRSPRIFGKEIDLPVPSRKEREQILRTILSKISHKFSNDEISEIAGATHGFVGADLHGLCTQSVQAAVERNKEASHVKVEMKDMVPCLKSVKPSAIKSILVDVPNVRWNDIGGQTDLKFKLKQAIEWPLKHPEAFQRLGITPPKGVLMYGPPGCSKTMIAKAIATESGLNFISVKGSELFSKWVGESEKAVRDVFRKARQVSPCVVFFDEIDSLGGERGSTSGSSNVHERVLAQLLVELDGIEPLKDVTIVAATNRPDIIDKALLRPGRLDRIIYVPLPDVETRMEILKIRFKKMPVDSDVDIESIVGSTEGYSGAELTALCHEAAMKALEDDITSQKVQNLHFLKALEIVKPRINKDQIQFYEQYSSSHKR</sequence>
<accession>A0A226EVP2</accession>
<dbReference type="Pfam" id="PF00004">
    <property type="entry name" value="AAA"/>
    <property type="match status" value="2"/>
</dbReference>
<evidence type="ECO:0000256" key="3">
    <source>
        <dbReference type="ARBA" id="ARBA00022840"/>
    </source>
</evidence>
<dbReference type="EMBL" id="LNIX01000002">
    <property type="protein sequence ID" value="OXA60666.1"/>
    <property type="molecule type" value="Genomic_DNA"/>
</dbReference>
<organism evidence="5 6">
    <name type="scientific">Folsomia candida</name>
    <name type="common">Springtail</name>
    <dbReference type="NCBI Taxonomy" id="158441"/>
    <lineage>
        <taxon>Eukaryota</taxon>
        <taxon>Metazoa</taxon>
        <taxon>Ecdysozoa</taxon>
        <taxon>Arthropoda</taxon>
        <taxon>Hexapoda</taxon>
        <taxon>Collembola</taxon>
        <taxon>Entomobryomorpha</taxon>
        <taxon>Isotomoidea</taxon>
        <taxon>Isotomidae</taxon>
        <taxon>Proisotominae</taxon>
        <taxon>Folsomia</taxon>
    </lineage>
</organism>
<dbReference type="Gene3D" id="1.10.8.60">
    <property type="match status" value="2"/>
</dbReference>
<dbReference type="OrthoDB" id="27435at2759"/>
<keyword evidence="2" id="KW-0547">Nucleotide-binding</keyword>
<evidence type="ECO:0000256" key="1">
    <source>
        <dbReference type="ARBA" id="ARBA00022737"/>
    </source>
</evidence>
<dbReference type="InterPro" id="IPR027417">
    <property type="entry name" value="P-loop_NTPase"/>
</dbReference>
<feature type="domain" description="AAA+ ATPase" evidence="4">
    <location>
        <begin position="335"/>
        <end position="477"/>
    </location>
</feature>
<dbReference type="SMART" id="SM00382">
    <property type="entry name" value="AAA"/>
    <property type="match status" value="2"/>
</dbReference>
<dbReference type="PROSITE" id="PS00674">
    <property type="entry name" value="AAA"/>
    <property type="match status" value="1"/>
</dbReference>
<dbReference type="PANTHER" id="PTHR23077">
    <property type="entry name" value="AAA-FAMILY ATPASE"/>
    <property type="match status" value="1"/>
</dbReference>
<dbReference type="CDD" id="cd19511">
    <property type="entry name" value="RecA-like_CDC48_r2-like"/>
    <property type="match status" value="1"/>
</dbReference>
<dbReference type="FunFam" id="1.10.8.60:FF:000038">
    <property type="entry name" value="spermatogenesis-associated protein 5-like protein 1"/>
    <property type="match status" value="1"/>
</dbReference>
<dbReference type="InterPro" id="IPR041569">
    <property type="entry name" value="AAA_lid_3"/>
</dbReference>
<comment type="caution">
    <text evidence="5">The sequence shown here is derived from an EMBL/GenBank/DDBJ whole genome shotgun (WGS) entry which is preliminary data.</text>
</comment>
<evidence type="ECO:0000313" key="5">
    <source>
        <dbReference type="EMBL" id="OXA60666.1"/>
    </source>
</evidence>
<dbReference type="InterPro" id="IPR003960">
    <property type="entry name" value="ATPase_AAA_CS"/>
</dbReference>
<dbReference type="Pfam" id="PF17862">
    <property type="entry name" value="AAA_lid_3"/>
    <property type="match status" value="2"/>
</dbReference>
<reference evidence="5 6" key="1">
    <citation type="submission" date="2015-12" db="EMBL/GenBank/DDBJ databases">
        <title>The genome of Folsomia candida.</title>
        <authorList>
            <person name="Faddeeva A."/>
            <person name="Derks M.F."/>
            <person name="Anvar Y."/>
            <person name="Smit S."/>
            <person name="Van Straalen N."/>
            <person name="Roelofs D."/>
        </authorList>
    </citation>
    <scope>NUCLEOTIDE SEQUENCE [LARGE SCALE GENOMIC DNA]</scope>
    <source>
        <strain evidence="5 6">VU population</strain>
        <tissue evidence="5">Whole body</tissue>
    </source>
</reference>
<dbReference type="SUPFAM" id="SSF52540">
    <property type="entry name" value="P-loop containing nucleoside triphosphate hydrolases"/>
    <property type="match status" value="2"/>
</dbReference>
<protein>
    <submittedName>
        <fullName evidence="5">Spermatogenesis-associated protein 5</fullName>
    </submittedName>
</protein>
<dbReference type="InterPro" id="IPR003593">
    <property type="entry name" value="AAA+_ATPase"/>
</dbReference>